<dbReference type="Gene3D" id="1.25.40.20">
    <property type="entry name" value="Ankyrin repeat-containing domain"/>
    <property type="match status" value="1"/>
</dbReference>
<dbReference type="Pfam" id="PF03020">
    <property type="entry name" value="LEM"/>
    <property type="match status" value="1"/>
</dbReference>
<evidence type="ECO:0000313" key="4">
    <source>
        <dbReference type="EMBL" id="JAQ11125.1"/>
    </source>
</evidence>
<accession>A0A146LVN6</accession>
<proteinExistence type="predicted"/>
<dbReference type="GO" id="GO:0005737">
    <property type="term" value="C:cytoplasm"/>
    <property type="evidence" value="ECO:0007669"/>
    <property type="project" value="TreeGrafter"/>
</dbReference>
<feature type="domain" description="LEM" evidence="3">
    <location>
        <begin position="409"/>
        <end position="453"/>
    </location>
</feature>
<dbReference type="SMART" id="SM00248">
    <property type="entry name" value="ANK"/>
    <property type="match status" value="3"/>
</dbReference>
<protein>
    <submittedName>
        <fullName evidence="4">Ankyrin repeat and LEM domain-containing protein 1</fullName>
    </submittedName>
</protein>
<dbReference type="CDD" id="cd10454">
    <property type="entry name" value="GIY-YIG_COG3680_Meta"/>
    <property type="match status" value="1"/>
</dbReference>
<evidence type="ECO:0000259" key="3">
    <source>
        <dbReference type="PROSITE" id="PS50954"/>
    </source>
</evidence>
<dbReference type="GO" id="GO:0004520">
    <property type="term" value="F:DNA endonuclease activity"/>
    <property type="evidence" value="ECO:0007669"/>
    <property type="project" value="TreeGrafter"/>
</dbReference>
<dbReference type="InterPro" id="IPR036770">
    <property type="entry name" value="Ankyrin_rpt-contain_sf"/>
</dbReference>
<gene>
    <name evidence="4" type="primary">ANKLE1_1</name>
    <name evidence="4" type="ORF">g.46251</name>
</gene>
<evidence type="ECO:0000256" key="1">
    <source>
        <dbReference type="PROSITE-ProRule" id="PRU00023"/>
    </source>
</evidence>
<keyword evidence="1" id="KW-0040">ANK repeat</keyword>
<name>A0A146LVN6_LYGHE</name>
<feature type="non-terminal residue" evidence="4">
    <location>
        <position position="1"/>
    </location>
</feature>
<dbReference type="SUPFAM" id="SSF63451">
    <property type="entry name" value="LEM domain"/>
    <property type="match status" value="1"/>
</dbReference>
<dbReference type="GO" id="GO:0000724">
    <property type="term" value="P:double-strand break repair via homologous recombination"/>
    <property type="evidence" value="ECO:0007669"/>
    <property type="project" value="TreeGrafter"/>
</dbReference>
<dbReference type="InterPro" id="IPR034998">
    <property type="entry name" value="ANKLE1"/>
</dbReference>
<dbReference type="InterPro" id="IPR000305">
    <property type="entry name" value="GIY-YIG_endonuc"/>
</dbReference>
<dbReference type="GO" id="GO:0000712">
    <property type="term" value="P:resolution of meiotic recombination intermediates"/>
    <property type="evidence" value="ECO:0007669"/>
    <property type="project" value="TreeGrafter"/>
</dbReference>
<reference evidence="4" key="1">
    <citation type="journal article" date="2016" name="Gigascience">
        <title>De novo construction of an expanded transcriptome assembly for the western tarnished plant bug, Lygus hesperus.</title>
        <authorList>
            <person name="Tassone E.E."/>
            <person name="Geib S.M."/>
            <person name="Hall B."/>
            <person name="Fabrick J.A."/>
            <person name="Brent C.S."/>
            <person name="Hull J.J."/>
        </authorList>
    </citation>
    <scope>NUCLEOTIDE SEQUENCE</scope>
</reference>
<dbReference type="Pfam" id="PF22945">
    <property type="entry name" value="LEM-3_GIY-YIG"/>
    <property type="match status" value="1"/>
</dbReference>
<dbReference type="PROSITE" id="PS50954">
    <property type="entry name" value="LEM"/>
    <property type="match status" value="1"/>
</dbReference>
<dbReference type="InterPro" id="IPR003887">
    <property type="entry name" value="LEM_dom"/>
</dbReference>
<dbReference type="SUPFAM" id="SSF48403">
    <property type="entry name" value="Ankyrin repeat"/>
    <property type="match status" value="1"/>
</dbReference>
<dbReference type="Gene3D" id="1.10.720.40">
    <property type="match status" value="1"/>
</dbReference>
<dbReference type="EMBL" id="GDHC01007504">
    <property type="protein sequence ID" value="JAQ11125.1"/>
    <property type="molecule type" value="Transcribed_RNA"/>
</dbReference>
<dbReference type="PANTHER" id="PTHR46427:SF1">
    <property type="entry name" value="ANKYRIN REPEAT AND LEM DOMAIN-CONTAINING PROTEIN 1"/>
    <property type="match status" value="1"/>
</dbReference>
<dbReference type="AlphaFoldDB" id="A0A146LVN6"/>
<dbReference type="PROSITE" id="PS50164">
    <property type="entry name" value="GIY_YIG"/>
    <property type="match status" value="1"/>
</dbReference>
<sequence>LELCPLLCGSRCFPIKKPSQCQSCQINVICALCCRTRNNLIFEFSETVPSIMFPDFVQEARTKFLVTSLFESIEDLDLNSVLYLLEEKKVDPNHLRFGISVLHVAAGLDDESFAIRFLNECIRFGGNPNLRTDDGITPVHVAAIWKRFRTLCYLMSEGGNAFIEDEDGRSAWDYFAKNDALLWGGHVPELAALFEVKKVPSWVDLQKRKSMVVSLTGDEPEAPEVDTSKCVTQGNSESQGLLICQYDCQTDDGFLPWQMFVTVSENSCSRLSNRLSYSQADGTVDMLLNYAFFEDNEEFPSFSNISSYIVFSDIPSSCCFSEIHSSDEEQSSNLYHSFLVDHRYHPLKNVDQYMSLGLNEGFCCHSKLNGMMSIDEKLLDIEKMTRSISRLSLETEYYEALDFIPDSSGGSFSSCPTEKLKCMLREHDIPHGPLVKSTKRVYLYQLQKASNGLNHPSRAVHHSYGTTPKHQSLEYNDVVISTFNGKLLECISKWISLEATMIELIGDLDQRQLKLDLSKQYFTYLLLDPVLTKNIDNSVSPESVCQSWTYFLMSVFYIGKGKNSRPLDHLMDALKGDKSSDKIRKIRTIWEKGFGVVCIRIFHNISEPEALTREACMISALSIALLTNQQNGKCYGGIERWSLKKRRQLGVVCLYRSMLSLIAEGERQIFAADIKK</sequence>
<organism evidence="4">
    <name type="scientific">Lygus hesperus</name>
    <name type="common">Western plant bug</name>
    <dbReference type="NCBI Taxonomy" id="30085"/>
    <lineage>
        <taxon>Eukaryota</taxon>
        <taxon>Metazoa</taxon>
        <taxon>Ecdysozoa</taxon>
        <taxon>Arthropoda</taxon>
        <taxon>Hexapoda</taxon>
        <taxon>Insecta</taxon>
        <taxon>Pterygota</taxon>
        <taxon>Neoptera</taxon>
        <taxon>Paraneoptera</taxon>
        <taxon>Hemiptera</taxon>
        <taxon>Heteroptera</taxon>
        <taxon>Panheteroptera</taxon>
        <taxon>Cimicomorpha</taxon>
        <taxon>Miridae</taxon>
        <taxon>Mirini</taxon>
        <taxon>Lygus</taxon>
    </lineage>
</organism>
<dbReference type="InterPro" id="IPR002110">
    <property type="entry name" value="Ankyrin_rpt"/>
</dbReference>
<dbReference type="PANTHER" id="PTHR46427">
    <property type="entry name" value="ANKYRIN REPEAT AND LEM DOMAIN-CONTAINING PROTEIN 1"/>
    <property type="match status" value="1"/>
</dbReference>
<evidence type="ECO:0000259" key="2">
    <source>
        <dbReference type="PROSITE" id="PS50164"/>
    </source>
</evidence>
<dbReference type="GO" id="GO:0005654">
    <property type="term" value="C:nucleoplasm"/>
    <property type="evidence" value="ECO:0007669"/>
    <property type="project" value="TreeGrafter"/>
</dbReference>
<dbReference type="InterPro" id="IPR011015">
    <property type="entry name" value="LEM/LEM-like_dom_sf"/>
</dbReference>
<feature type="repeat" description="ANK" evidence="1">
    <location>
        <begin position="134"/>
        <end position="166"/>
    </location>
</feature>
<dbReference type="PROSITE" id="PS50088">
    <property type="entry name" value="ANK_REPEAT"/>
    <property type="match status" value="1"/>
</dbReference>
<feature type="domain" description="GIY-YIG" evidence="2">
    <location>
        <begin position="519"/>
        <end position="629"/>
    </location>
</feature>